<proteinExistence type="predicted"/>
<dbReference type="EMBL" id="KJ019154">
    <property type="protein sequence ID" value="AIX44504.1"/>
    <property type="molecule type" value="Genomic_DNA"/>
</dbReference>
<evidence type="ECO:0000313" key="1">
    <source>
        <dbReference type="EMBL" id="AIX44504.1"/>
    </source>
</evidence>
<dbReference type="Proteomes" id="UP000185333">
    <property type="component" value="Segment"/>
</dbReference>
<gene>
    <name evidence="1" type="ORF">Syn7803C28_84</name>
</gene>
<evidence type="ECO:0000313" key="2">
    <source>
        <dbReference type="Proteomes" id="UP000185333"/>
    </source>
</evidence>
<protein>
    <submittedName>
        <fullName evidence="1">Uncharacterized protein</fullName>
    </submittedName>
</protein>
<accession>A0A0E3G523</accession>
<sequence length="61" mass="6139">MSRTTGLTLNAPGVKLFSGIDDGNCVPIGVTEISGLIILMIVPGVVAGRTALFDGMTCTGS</sequence>
<organism evidence="1 2">
    <name type="scientific">Synechococcus phage ACG-2014b</name>
    <dbReference type="NCBI Taxonomy" id="1493508"/>
    <lineage>
        <taxon>Viruses</taxon>
        <taxon>Duplodnaviria</taxon>
        <taxon>Heunggongvirae</taxon>
        <taxon>Uroviricota</taxon>
        <taxon>Caudoviricetes</taxon>
        <taxon>Pantevenvirales</taxon>
        <taxon>Kyanoviridae</taxon>
        <taxon>Nereusvirus</taxon>
        <taxon>Nereusvirus tusconc4</taxon>
    </lineage>
</organism>
<reference evidence="1 2" key="1">
    <citation type="submission" date="2013-12" db="EMBL/GenBank/DDBJ databases">
        <title>Ecological redundancy of diverse viral populations within a natural community.</title>
        <authorList>
            <person name="Gregory A.C."/>
            <person name="LaButti K."/>
            <person name="Copeland A."/>
            <person name="Woyke T."/>
            <person name="Sullivan M.B."/>
        </authorList>
    </citation>
    <scope>NUCLEOTIDE SEQUENCE [LARGE SCALE GENOMIC DNA]</scope>
    <source>
        <strain evidence="1">Syn7803C28</strain>
    </source>
</reference>
<name>A0A0E3G523_9CAUD</name>